<reference evidence="2" key="2">
    <citation type="submission" date="2020-05" db="UniProtKB">
        <authorList>
            <consortium name="EnsemblMetazoa"/>
        </authorList>
    </citation>
    <scope>IDENTIFICATION</scope>
    <source>
        <strain evidence="2">maculatus3</strain>
    </source>
</reference>
<dbReference type="Proteomes" id="UP000075901">
    <property type="component" value="Unassembled WGS sequence"/>
</dbReference>
<dbReference type="AlphaFoldDB" id="A0A182SIV9"/>
<keyword evidence="1" id="KW-0472">Membrane</keyword>
<sequence>MEPSERFNAARFRCRMSFSESSPRLLMWPPPIVSESGEMSLLPSGGRRAVSSRQAVRSFVSLLTVLLSEPSIDAIRLRWSPTPPPAIFLISSELLGEDFFMHRFSGPSATGGDSDGGTGAVSAWRSSSCSSSPALPPFEEDVLRGLNLCNERDRLSSLLVVVSAAVVVVVVVVVGGLVVRLLEDCVRIGEVHGSTLALGRLIDGSANTCGGSNSFGVLEDIRPVAAVG</sequence>
<keyword evidence="1" id="KW-0812">Transmembrane</keyword>
<feature type="transmembrane region" description="Helical" evidence="1">
    <location>
        <begin position="158"/>
        <end position="179"/>
    </location>
</feature>
<name>A0A182SIV9_9DIPT</name>
<reference evidence="3" key="1">
    <citation type="submission" date="2013-09" db="EMBL/GenBank/DDBJ databases">
        <title>The Genome Sequence of Anopheles maculatus species B.</title>
        <authorList>
            <consortium name="The Broad Institute Genomics Platform"/>
            <person name="Neafsey D.E."/>
            <person name="Besansky N."/>
            <person name="Howell P."/>
            <person name="Walton C."/>
            <person name="Young S.K."/>
            <person name="Zeng Q."/>
            <person name="Gargeya S."/>
            <person name="Fitzgerald M."/>
            <person name="Haas B."/>
            <person name="Abouelleil A."/>
            <person name="Allen A.W."/>
            <person name="Alvarado L."/>
            <person name="Arachchi H.M."/>
            <person name="Berlin A.M."/>
            <person name="Chapman S.B."/>
            <person name="Gainer-Dewar J."/>
            <person name="Goldberg J."/>
            <person name="Griggs A."/>
            <person name="Gujja S."/>
            <person name="Hansen M."/>
            <person name="Howarth C."/>
            <person name="Imamovic A."/>
            <person name="Ireland A."/>
            <person name="Larimer J."/>
            <person name="McCowan C."/>
            <person name="Murphy C."/>
            <person name="Pearson M."/>
            <person name="Poon T.W."/>
            <person name="Priest M."/>
            <person name="Roberts A."/>
            <person name="Saif S."/>
            <person name="Shea T."/>
            <person name="Sisk P."/>
            <person name="Sykes S."/>
            <person name="Wortman J."/>
            <person name="Nusbaum C."/>
            <person name="Birren B."/>
        </authorList>
    </citation>
    <scope>NUCLEOTIDE SEQUENCE [LARGE SCALE GENOMIC DNA]</scope>
    <source>
        <strain evidence="3">maculatus3</strain>
    </source>
</reference>
<dbReference type="EnsemblMetazoa" id="AMAM007662-RA">
    <property type="protein sequence ID" value="AMAM007662-PA"/>
    <property type="gene ID" value="AMAM007662"/>
</dbReference>
<evidence type="ECO:0000313" key="3">
    <source>
        <dbReference type="Proteomes" id="UP000075901"/>
    </source>
</evidence>
<keyword evidence="1" id="KW-1133">Transmembrane helix</keyword>
<evidence type="ECO:0000313" key="2">
    <source>
        <dbReference type="EnsemblMetazoa" id="AMAM007662-PA"/>
    </source>
</evidence>
<protein>
    <submittedName>
        <fullName evidence="2">Uncharacterized protein</fullName>
    </submittedName>
</protein>
<keyword evidence="3" id="KW-1185">Reference proteome</keyword>
<evidence type="ECO:0000256" key="1">
    <source>
        <dbReference type="SAM" id="Phobius"/>
    </source>
</evidence>
<organism evidence="2 3">
    <name type="scientific">Anopheles maculatus</name>
    <dbReference type="NCBI Taxonomy" id="74869"/>
    <lineage>
        <taxon>Eukaryota</taxon>
        <taxon>Metazoa</taxon>
        <taxon>Ecdysozoa</taxon>
        <taxon>Arthropoda</taxon>
        <taxon>Hexapoda</taxon>
        <taxon>Insecta</taxon>
        <taxon>Pterygota</taxon>
        <taxon>Neoptera</taxon>
        <taxon>Endopterygota</taxon>
        <taxon>Diptera</taxon>
        <taxon>Nematocera</taxon>
        <taxon>Culicoidea</taxon>
        <taxon>Culicidae</taxon>
        <taxon>Anophelinae</taxon>
        <taxon>Anopheles</taxon>
        <taxon>Anopheles maculatus group</taxon>
    </lineage>
</organism>
<accession>A0A182SIV9</accession>
<dbReference type="VEuPathDB" id="VectorBase:AMAM007662"/>
<proteinExistence type="predicted"/>